<protein>
    <submittedName>
        <fullName evidence="3">Maleylpyruvate isomerase family mycothiol-dependent enzyme</fullName>
    </submittedName>
</protein>
<feature type="compositionally biased region" description="Pro residues" evidence="1">
    <location>
        <begin position="1"/>
        <end position="15"/>
    </location>
</feature>
<keyword evidence="3" id="KW-0413">Isomerase</keyword>
<evidence type="ECO:0000256" key="1">
    <source>
        <dbReference type="SAM" id="MobiDB-lite"/>
    </source>
</evidence>
<dbReference type="GO" id="GO:0016853">
    <property type="term" value="F:isomerase activity"/>
    <property type="evidence" value="ECO:0007669"/>
    <property type="project" value="UniProtKB-KW"/>
</dbReference>
<accession>A0ABN1WCZ1</accession>
<dbReference type="EMBL" id="BAAALF010000075">
    <property type="protein sequence ID" value="GAA1246405.1"/>
    <property type="molecule type" value="Genomic_DNA"/>
</dbReference>
<dbReference type="Pfam" id="PF11716">
    <property type="entry name" value="MDMPI_N"/>
    <property type="match status" value="1"/>
</dbReference>
<gene>
    <name evidence="3" type="ORF">GCM10009665_41650</name>
</gene>
<dbReference type="NCBIfam" id="TIGR03083">
    <property type="entry name" value="maleylpyruvate isomerase family mycothiol-dependent enzyme"/>
    <property type="match status" value="1"/>
</dbReference>
<dbReference type="Proteomes" id="UP001500037">
    <property type="component" value="Unassembled WGS sequence"/>
</dbReference>
<dbReference type="RefSeq" id="WP_344443330.1">
    <property type="nucleotide sequence ID" value="NZ_BAAALF010000075.1"/>
</dbReference>
<sequence>MSEPSAVPPDLPPAAQPVAPAAAPPAGLFAGSSATQARLLAVNVAAAEDIAAVLRGAPDPNAPVPGSTWSIGEAAAHLALANGLMADLARGLERGYGDGSPDSLAAANEDSLAAYPERDPAVLADAIVEHARAFAEHSAARPGTEAVLTPLGPMDQATLASYLLTHQLGHGYDLARALRRPHMIDRERVELSLPFLLTAMPRVAVPEASAGRRIRYAVGLRGGELFEVTVDDGTVTVVPRPPSRPDCVIVTEPVTFFLLALGRRTRWQAMARGGIRAGGRRPWLALGFPGYFRAP</sequence>
<feature type="domain" description="Mycothiol-dependent maleylpyruvate isomerase metal-binding" evidence="2">
    <location>
        <begin position="46"/>
        <end position="175"/>
    </location>
</feature>
<dbReference type="InterPro" id="IPR024344">
    <property type="entry name" value="MDMPI_metal-binding"/>
</dbReference>
<dbReference type="InterPro" id="IPR036527">
    <property type="entry name" value="SCP2_sterol-bd_dom_sf"/>
</dbReference>
<reference evidence="3 4" key="1">
    <citation type="journal article" date="2019" name="Int. J. Syst. Evol. Microbiol.">
        <title>The Global Catalogue of Microorganisms (GCM) 10K type strain sequencing project: providing services to taxonomists for standard genome sequencing and annotation.</title>
        <authorList>
            <consortium name="The Broad Institute Genomics Platform"/>
            <consortium name="The Broad Institute Genome Sequencing Center for Infectious Disease"/>
            <person name="Wu L."/>
            <person name="Ma J."/>
        </authorList>
    </citation>
    <scope>NUCLEOTIDE SEQUENCE [LARGE SCALE GENOMIC DNA]</scope>
    <source>
        <strain evidence="3 4">JCM 13004</strain>
    </source>
</reference>
<dbReference type="Gene3D" id="1.20.120.450">
    <property type="entry name" value="dinb family like domain"/>
    <property type="match status" value="1"/>
</dbReference>
<keyword evidence="4" id="KW-1185">Reference proteome</keyword>
<feature type="region of interest" description="Disordered" evidence="1">
    <location>
        <begin position="1"/>
        <end position="24"/>
    </location>
</feature>
<proteinExistence type="predicted"/>
<dbReference type="InterPro" id="IPR034660">
    <property type="entry name" value="DinB/YfiT-like"/>
</dbReference>
<name>A0ABN1WCZ1_9ACTN</name>
<evidence type="ECO:0000313" key="4">
    <source>
        <dbReference type="Proteomes" id="UP001500037"/>
    </source>
</evidence>
<evidence type="ECO:0000313" key="3">
    <source>
        <dbReference type="EMBL" id="GAA1246405.1"/>
    </source>
</evidence>
<dbReference type="SUPFAM" id="SSF109854">
    <property type="entry name" value="DinB/YfiT-like putative metalloenzymes"/>
    <property type="match status" value="1"/>
</dbReference>
<dbReference type="SUPFAM" id="SSF55718">
    <property type="entry name" value="SCP-like"/>
    <property type="match status" value="1"/>
</dbReference>
<comment type="caution">
    <text evidence="3">The sequence shown here is derived from an EMBL/GenBank/DDBJ whole genome shotgun (WGS) entry which is preliminary data.</text>
</comment>
<organism evidence="3 4">
    <name type="scientific">Kitasatospora nipponensis</name>
    <dbReference type="NCBI Taxonomy" id="258049"/>
    <lineage>
        <taxon>Bacteria</taxon>
        <taxon>Bacillati</taxon>
        <taxon>Actinomycetota</taxon>
        <taxon>Actinomycetes</taxon>
        <taxon>Kitasatosporales</taxon>
        <taxon>Streptomycetaceae</taxon>
        <taxon>Kitasatospora</taxon>
    </lineage>
</organism>
<evidence type="ECO:0000259" key="2">
    <source>
        <dbReference type="Pfam" id="PF11716"/>
    </source>
</evidence>
<dbReference type="InterPro" id="IPR017517">
    <property type="entry name" value="Maleyloyr_isom"/>
</dbReference>